<feature type="compositionally biased region" description="Polar residues" evidence="5">
    <location>
        <begin position="490"/>
        <end position="499"/>
    </location>
</feature>
<dbReference type="FunFam" id="2.10.25.10:FF:000699">
    <property type="entry name" value="Uncharacterized protein, isoform C"/>
    <property type="match status" value="1"/>
</dbReference>
<dbReference type="PANTHER" id="PTHR45080">
    <property type="entry name" value="CONTACTIN 5"/>
    <property type="match status" value="1"/>
</dbReference>
<dbReference type="Gene3D" id="2.10.25.10">
    <property type="entry name" value="Laminin"/>
    <property type="match status" value="1"/>
</dbReference>
<evidence type="ECO:0000313" key="8">
    <source>
        <dbReference type="EMBL" id="KAF2883999.1"/>
    </source>
</evidence>
<feature type="region of interest" description="Disordered" evidence="5">
    <location>
        <begin position="477"/>
        <end position="499"/>
    </location>
</feature>
<keyword evidence="2 4" id="KW-1015">Disulfide bond</keyword>
<keyword evidence="4" id="KW-0245">EGF-like domain</keyword>
<feature type="disulfide bond" evidence="4">
    <location>
        <begin position="466"/>
        <end position="475"/>
    </location>
</feature>
<feature type="region of interest" description="Disordered" evidence="5">
    <location>
        <begin position="161"/>
        <end position="202"/>
    </location>
</feature>
<dbReference type="PANTHER" id="PTHR45080:SF8">
    <property type="entry name" value="IG-LIKE DOMAIN-CONTAINING PROTEIN"/>
    <property type="match status" value="1"/>
</dbReference>
<evidence type="ECO:0000256" key="1">
    <source>
        <dbReference type="ARBA" id="ARBA00022729"/>
    </source>
</evidence>
<dbReference type="Proteomes" id="UP000801492">
    <property type="component" value="Unassembled WGS sequence"/>
</dbReference>
<dbReference type="Pfam" id="PF24700">
    <property type="entry name" value="Vein_beta-barrel"/>
    <property type="match status" value="1"/>
</dbReference>
<dbReference type="SUPFAM" id="SSF57196">
    <property type="entry name" value="EGF/Laminin"/>
    <property type="match status" value="1"/>
</dbReference>
<dbReference type="GO" id="GO:0030424">
    <property type="term" value="C:axon"/>
    <property type="evidence" value="ECO:0007669"/>
    <property type="project" value="TreeGrafter"/>
</dbReference>
<feature type="compositionally biased region" description="Basic and acidic residues" evidence="5">
    <location>
        <begin position="477"/>
        <end position="486"/>
    </location>
</feature>
<evidence type="ECO:0000256" key="5">
    <source>
        <dbReference type="SAM" id="MobiDB-lite"/>
    </source>
</evidence>
<dbReference type="GO" id="GO:0008046">
    <property type="term" value="F:axon guidance receptor activity"/>
    <property type="evidence" value="ECO:0007669"/>
    <property type="project" value="TreeGrafter"/>
</dbReference>
<dbReference type="CDD" id="cd00096">
    <property type="entry name" value="Ig"/>
    <property type="match status" value="1"/>
</dbReference>
<dbReference type="CDD" id="cd00054">
    <property type="entry name" value="EGF_CA"/>
    <property type="match status" value="1"/>
</dbReference>
<evidence type="ECO:0000259" key="7">
    <source>
        <dbReference type="PROSITE" id="PS50835"/>
    </source>
</evidence>
<dbReference type="Gene3D" id="2.60.40.10">
    <property type="entry name" value="Immunoglobulins"/>
    <property type="match status" value="1"/>
</dbReference>
<dbReference type="SMART" id="SM00408">
    <property type="entry name" value="IGc2"/>
    <property type="match status" value="1"/>
</dbReference>
<dbReference type="InterPro" id="IPR050958">
    <property type="entry name" value="Cell_Adh-Cytoskel_Orgn"/>
</dbReference>
<gene>
    <name evidence="8" type="ORF">ILUMI_22173</name>
</gene>
<dbReference type="InterPro" id="IPR036179">
    <property type="entry name" value="Ig-like_dom_sf"/>
</dbReference>
<dbReference type="InterPro" id="IPR003598">
    <property type="entry name" value="Ig_sub2"/>
</dbReference>
<feature type="compositionally biased region" description="Basic residues" evidence="5">
    <location>
        <begin position="105"/>
        <end position="124"/>
    </location>
</feature>
<dbReference type="SMART" id="SM00181">
    <property type="entry name" value="EGF"/>
    <property type="match status" value="1"/>
</dbReference>
<comment type="caution">
    <text evidence="4">Lacks conserved residue(s) required for the propagation of feature annotation.</text>
</comment>
<organism evidence="8 9">
    <name type="scientific">Ignelater luminosus</name>
    <name type="common">Cucubano</name>
    <name type="synonym">Pyrophorus luminosus</name>
    <dbReference type="NCBI Taxonomy" id="2038154"/>
    <lineage>
        <taxon>Eukaryota</taxon>
        <taxon>Metazoa</taxon>
        <taxon>Ecdysozoa</taxon>
        <taxon>Arthropoda</taxon>
        <taxon>Hexapoda</taxon>
        <taxon>Insecta</taxon>
        <taxon>Pterygota</taxon>
        <taxon>Neoptera</taxon>
        <taxon>Endopterygota</taxon>
        <taxon>Coleoptera</taxon>
        <taxon>Polyphaga</taxon>
        <taxon>Elateriformia</taxon>
        <taxon>Elateroidea</taxon>
        <taxon>Elateridae</taxon>
        <taxon>Agrypninae</taxon>
        <taxon>Pyrophorini</taxon>
        <taxon>Ignelater</taxon>
    </lineage>
</organism>
<proteinExistence type="predicted"/>
<protein>
    <recommendedName>
        <fullName evidence="10">Protein vein</fullName>
    </recommendedName>
</protein>
<evidence type="ECO:0000259" key="6">
    <source>
        <dbReference type="PROSITE" id="PS50026"/>
    </source>
</evidence>
<dbReference type="Pfam" id="PF13927">
    <property type="entry name" value="Ig_3"/>
    <property type="match status" value="1"/>
</dbReference>
<feature type="region of interest" description="Disordered" evidence="5">
    <location>
        <begin position="85"/>
        <end position="145"/>
    </location>
</feature>
<dbReference type="PROSITE" id="PS50026">
    <property type="entry name" value="EGF_3"/>
    <property type="match status" value="1"/>
</dbReference>
<dbReference type="GO" id="GO:0050808">
    <property type="term" value="P:synapse organization"/>
    <property type="evidence" value="ECO:0007669"/>
    <property type="project" value="TreeGrafter"/>
</dbReference>
<comment type="caution">
    <text evidence="8">The sequence shown here is derived from an EMBL/GenBank/DDBJ whole genome shotgun (WGS) entry which is preliminary data.</text>
</comment>
<dbReference type="OrthoDB" id="6133584at2759"/>
<dbReference type="InterPro" id="IPR003599">
    <property type="entry name" value="Ig_sub"/>
</dbReference>
<accession>A0A8K0CD90</accession>
<sequence>MYKLSFEKCVCFIFLVVLAFLSCSGFRIDRLATMSDINKRNSFTSTSLSSNSNDFLNRLFASSNIYNNNNNSNFTSNLSRYKRNNIPPYDSFQNNTPYQYSPSQTRRHTRRRQGRNRQLRKSSRRLSTEAAQASQIEPHPTGRIETIVIPPKDEIITHRFALPQIPSPSEPTAASVSRSQRSPDKNKPHNQQLQQQQRNRAYHCQRQDVARKAYLANTVVLAKAESMSTNRVHNYSVTFRILERYKTPLPIDDTLRLTFSSDTKDMNCEIEGHGRPHDLVKAQIQQSKEYFLFLNSHGMHNYSVVGMPVLKKKRNKKNKDLEDIKRVTNKNFVAKSPKKPKIKTNRTDDLKPGKKLRLVCNVKGFPVPYISWRKDGLHPNKRTRITYKKKKTTLLINSVQVEDEGVYQCIAKGVDGTIVQDEVRVRISNSEQEDGDECKDEQYKENFCLNGGTCVRIMHKEIACQCPDGFTGQRCGEKDVSNHSSEDSDWTTPSNHMPD</sequence>
<reference evidence="8" key="1">
    <citation type="submission" date="2019-08" db="EMBL/GenBank/DDBJ databases">
        <title>The genome of the North American firefly Photinus pyralis.</title>
        <authorList>
            <consortium name="Photinus pyralis genome working group"/>
            <person name="Fallon T.R."/>
            <person name="Sander Lower S.E."/>
            <person name="Weng J.-K."/>
        </authorList>
    </citation>
    <scope>NUCLEOTIDE SEQUENCE</scope>
    <source>
        <strain evidence="8">TRF0915ILg1</strain>
        <tissue evidence="8">Whole body</tissue>
    </source>
</reference>
<dbReference type="InterPro" id="IPR000742">
    <property type="entry name" value="EGF"/>
</dbReference>
<feature type="compositionally biased region" description="Polar residues" evidence="5">
    <location>
        <begin position="91"/>
        <end position="103"/>
    </location>
</feature>
<dbReference type="PROSITE" id="PS51257">
    <property type="entry name" value="PROKAR_LIPOPROTEIN"/>
    <property type="match status" value="1"/>
</dbReference>
<dbReference type="GO" id="GO:0005886">
    <property type="term" value="C:plasma membrane"/>
    <property type="evidence" value="ECO:0007669"/>
    <property type="project" value="TreeGrafter"/>
</dbReference>
<keyword evidence="1" id="KW-0732">Signal</keyword>
<evidence type="ECO:0000256" key="3">
    <source>
        <dbReference type="ARBA" id="ARBA00023319"/>
    </source>
</evidence>
<dbReference type="PROSITE" id="PS00022">
    <property type="entry name" value="EGF_1"/>
    <property type="match status" value="1"/>
</dbReference>
<feature type="domain" description="EGF-like" evidence="6">
    <location>
        <begin position="434"/>
        <end position="476"/>
    </location>
</feature>
<dbReference type="InterPro" id="IPR013783">
    <property type="entry name" value="Ig-like_fold"/>
</dbReference>
<feature type="domain" description="Ig-like" evidence="7">
    <location>
        <begin position="340"/>
        <end position="426"/>
    </location>
</feature>
<dbReference type="EMBL" id="VTPC01090245">
    <property type="protein sequence ID" value="KAF2883999.1"/>
    <property type="molecule type" value="Genomic_DNA"/>
</dbReference>
<name>A0A8K0CD90_IGNLU</name>
<dbReference type="InterPro" id="IPR007110">
    <property type="entry name" value="Ig-like_dom"/>
</dbReference>
<dbReference type="SMART" id="SM00409">
    <property type="entry name" value="IG"/>
    <property type="match status" value="1"/>
</dbReference>
<evidence type="ECO:0000256" key="4">
    <source>
        <dbReference type="PROSITE-ProRule" id="PRU00076"/>
    </source>
</evidence>
<dbReference type="FunFam" id="2.60.40.10:FF:000032">
    <property type="entry name" value="palladin isoform X1"/>
    <property type="match status" value="1"/>
</dbReference>
<dbReference type="InterPro" id="IPR057777">
    <property type="entry name" value="Beta-barrel_vein"/>
</dbReference>
<dbReference type="AlphaFoldDB" id="A0A8K0CD90"/>
<evidence type="ECO:0000313" key="9">
    <source>
        <dbReference type="Proteomes" id="UP000801492"/>
    </source>
</evidence>
<dbReference type="PROSITE" id="PS50835">
    <property type="entry name" value="IG_LIKE"/>
    <property type="match status" value="1"/>
</dbReference>
<keyword evidence="9" id="KW-1185">Reference proteome</keyword>
<evidence type="ECO:0008006" key="10">
    <source>
        <dbReference type="Google" id="ProtNLM"/>
    </source>
</evidence>
<keyword evidence="3" id="KW-0393">Immunoglobulin domain</keyword>
<feature type="compositionally biased region" description="Polar residues" evidence="5">
    <location>
        <begin position="170"/>
        <end position="180"/>
    </location>
</feature>
<evidence type="ECO:0000256" key="2">
    <source>
        <dbReference type="ARBA" id="ARBA00023157"/>
    </source>
</evidence>
<dbReference type="PROSITE" id="PS01186">
    <property type="entry name" value="EGF_2"/>
    <property type="match status" value="1"/>
</dbReference>
<dbReference type="Pfam" id="PF00008">
    <property type="entry name" value="EGF"/>
    <property type="match status" value="1"/>
</dbReference>
<dbReference type="GO" id="GO:0007156">
    <property type="term" value="P:homophilic cell adhesion via plasma membrane adhesion molecules"/>
    <property type="evidence" value="ECO:0007669"/>
    <property type="project" value="TreeGrafter"/>
</dbReference>
<dbReference type="GO" id="GO:0043025">
    <property type="term" value="C:neuronal cell body"/>
    <property type="evidence" value="ECO:0007669"/>
    <property type="project" value="TreeGrafter"/>
</dbReference>
<dbReference type="SUPFAM" id="SSF48726">
    <property type="entry name" value="Immunoglobulin"/>
    <property type="match status" value="1"/>
</dbReference>